<dbReference type="AlphaFoldDB" id="A0A7W2QXW1"/>
<name>A0A7W2QXW1_9PSED</name>
<evidence type="ECO:0008006" key="3">
    <source>
        <dbReference type="Google" id="ProtNLM"/>
    </source>
</evidence>
<sequence length="204" mass="20545">MNIFQERSDALKGSACLEKAFDVLHLDAHSAQVGYVKPVRTYRLVGDQDSVQAGDYGIAIGGDSGTAMTGESGTAVVGDRGSAQAGMFGTASAGEWGRASAGDGGVASVLTCGIAIAGHCGVANAGDYGTASTGAKGTASAGIGGAVCAGEQGEIRLKYWDGRAQRYRTAVGYIGEKGLVAGVFYKLDKNHRFIAVGASQGGVQ</sequence>
<accession>A0A7W2QXW1</accession>
<organism evidence="1 2">
    <name type="scientific">Pseudomonas juntendi</name>
    <dbReference type="NCBI Taxonomy" id="2666183"/>
    <lineage>
        <taxon>Bacteria</taxon>
        <taxon>Pseudomonadati</taxon>
        <taxon>Pseudomonadota</taxon>
        <taxon>Gammaproteobacteria</taxon>
        <taxon>Pseudomonadales</taxon>
        <taxon>Pseudomonadaceae</taxon>
        <taxon>Pseudomonas</taxon>
    </lineage>
</organism>
<dbReference type="EMBL" id="JACGDA010000006">
    <property type="protein sequence ID" value="MBA6146864.1"/>
    <property type="molecule type" value="Genomic_DNA"/>
</dbReference>
<dbReference type="Proteomes" id="UP000577346">
    <property type="component" value="Unassembled WGS sequence"/>
</dbReference>
<evidence type="ECO:0000313" key="2">
    <source>
        <dbReference type="Proteomes" id="UP000577346"/>
    </source>
</evidence>
<dbReference type="RefSeq" id="WP_182336426.1">
    <property type="nucleotide sequence ID" value="NZ_JACGDA010000006.1"/>
</dbReference>
<evidence type="ECO:0000313" key="1">
    <source>
        <dbReference type="EMBL" id="MBA6146864.1"/>
    </source>
</evidence>
<protein>
    <recommendedName>
        <fullName evidence="3">Ice nucleation protein</fullName>
    </recommendedName>
</protein>
<comment type="caution">
    <text evidence="1">The sequence shown here is derived from an EMBL/GenBank/DDBJ whole genome shotgun (WGS) entry which is preliminary data.</text>
</comment>
<gene>
    <name evidence="1" type="ORF">H4C15_04970</name>
</gene>
<proteinExistence type="predicted"/>
<reference evidence="1 2" key="1">
    <citation type="submission" date="2020-07" db="EMBL/GenBank/DDBJ databases">
        <title>Diversity of carbapenemase encoding genes among Pseudomonas putida group clinical isolates in a tertiary Brazilian hospital.</title>
        <authorList>
            <person name="Alberto-Lei F."/>
            <person name="Nodari C.S."/>
            <person name="Streling A.P."/>
            <person name="Paulino J.T."/>
            <person name="Bessa-Neto F.O."/>
            <person name="Cayo R."/>
            <person name="Gales A.C."/>
        </authorList>
    </citation>
    <scope>NUCLEOTIDE SEQUENCE [LARGE SCALE GENOMIC DNA]</scope>
    <source>
        <strain evidence="1 2">11213</strain>
    </source>
</reference>